<sequence length="148" mass="16112">MPTAPAFRVHHVSLSVADLDAQENWYRKALGLTRVEERLNLPDAGVRTAILSDGAGLRVEFTERAGSTPVETPDPFAATTRQTYTHLALQVADLEGAFRWLTTECTAPVVVEPGPGVSEGVRYAYVHDPEGNLIELVENQPPHRATAP</sequence>
<reference evidence="3 4" key="1">
    <citation type="submission" date="2020-02" db="EMBL/GenBank/DDBJ databases">
        <title>Acidophilic actinobacteria isolated from forest soil.</title>
        <authorList>
            <person name="Golinska P."/>
        </authorList>
    </citation>
    <scope>NUCLEOTIDE SEQUENCE [LARGE SCALE GENOMIC DNA]</scope>
    <source>
        <strain evidence="3 4">NL8</strain>
    </source>
</reference>
<keyword evidence="4" id="KW-1185">Reference proteome</keyword>
<evidence type="ECO:0000259" key="2">
    <source>
        <dbReference type="PROSITE" id="PS51819"/>
    </source>
</evidence>
<proteinExistence type="predicted"/>
<protein>
    <submittedName>
        <fullName evidence="3">VOC family protein</fullName>
    </submittedName>
</protein>
<feature type="domain" description="VOC" evidence="2">
    <location>
        <begin position="8"/>
        <end position="139"/>
    </location>
</feature>
<keyword evidence="1" id="KW-0479">Metal-binding</keyword>
<dbReference type="EMBL" id="JAAFYZ010000461">
    <property type="protein sequence ID" value="MBS2554717.1"/>
    <property type="molecule type" value="Genomic_DNA"/>
</dbReference>
<organism evidence="3 4">
    <name type="scientific">Catenulispora pinistramenti</name>
    <dbReference type="NCBI Taxonomy" id="2705254"/>
    <lineage>
        <taxon>Bacteria</taxon>
        <taxon>Bacillati</taxon>
        <taxon>Actinomycetota</taxon>
        <taxon>Actinomycetes</taxon>
        <taxon>Catenulisporales</taxon>
        <taxon>Catenulisporaceae</taxon>
        <taxon>Catenulispora</taxon>
    </lineage>
</organism>
<dbReference type="InterPro" id="IPR051785">
    <property type="entry name" value="MMCE/EMCE_epimerase"/>
</dbReference>
<dbReference type="PANTHER" id="PTHR43048">
    <property type="entry name" value="METHYLMALONYL-COA EPIMERASE"/>
    <property type="match status" value="1"/>
</dbReference>
<dbReference type="PROSITE" id="PS51819">
    <property type="entry name" value="VOC"/>
    <property type="match status" value="1"/>
</dbReference>
<dbReference type="SUPFAM" id="SSF54593">
    <property type="entry name" value="Glyoxalase/Bleomycin resistance protein/Dihydroxybiphenyl dioxygenase"/>
    <property type="match status" value="1"/>
</dbReference>
<comment type="caution">
    <text evidence="3">The sequence shown here is derived from an EMBL/GenBank/DDBJ whole genome shotgun (WGS) entry which is preliminary data.</text>
</comment>
<gene>
    <name evidence="3" type="ORF">KGQ19_48480</name>
</gene>
<evidence type="ECO:0000256" key="1">
    <source>
        <dbReference type="ARBA" id="ARBA00022723"/>
    </source>
</evidence>
<dbReference type="CDD" id="cd06587">
    <property type="entry name" value="VOC"/>
    <property type="match status" value="1"/>
</dbReference>
<dbReference type="InterPro" id="IPR037523">
    <property type="entry name" value="VOC_core"/>
</dbReference>
<dbReference type="Proteomes" id="UP000730482">
    <property type="component" value="Unassembled WGS sequence"/>
</dbReference>
<dbReference type="Gene3D" id="3.10.180.10">
    <property type="entry name" value="2,3-Dihydroxybiphenyl 1,2-Dioxygenase, domain 1"/>
    <property type="match status" value="1"/>
</dbReference>
<accession>A0ABS5L911</accession>
<dbReference type="Pfam" id="PF00903">
    <property type="entry name" value="Glyoxalase"/>
    <property type="match status" value="1"/>
</dbReference>
<dbReference type="InterPro" id="IPR004360">
    <property type="entry name" value="Glyas_Fos-R_dOase_dom"/>
</dbReference>
<dbReference type="InterPro" id="IPR029068">
    <property type="entry name" value="Glyas_Bleomycin-R_OHBP_Dase"/>
</dbReference>
<dbReference type="PANTHER" id="PTHR43048:SF3">
    <property type="entry name" value="METHYLMALONYL-COA EPIMERASE, MITOCHONDRIAL"/>
    <property type="match status" value="1"/>
</dbReference>
<evidence type="ECO:0000313" key="3">
    <source>
        <dbReference type="EMBL" id="MBS2554717.1"/>
    </source>
</evidence>
<evidence type="ECO:0000313" key="4">
    <source>
        <dbReference type="Proteomes" id="UP000730482"/>
    </source>
</evidence>
<dbReference type="RefSeq" id="WP_212022392.1">
    <property type="nucleotide sequence ID" value="NZ_JAAFYZ010000461.1"/>
</dbReference>
<name>A0ABS5L911_9ACTN</name>